<keyword evidence="2" id="KW-0819">tRNA processing</keyword>
<keyword evidence="3" id="KW-0539">Nucleus</keyword>
<dbReference type="InParanoid" id="G8ZLA3"/>
<protein>
    <submittedName>
        <fullName evidence="8">Uncharacterized protein</fullName>
    </submittedName>
</protein>
<dbReference type="EMBL" id="HE616742">
    <property type="protein sequence ID" value="CCE89397.1"/>
    <property type="molecule type" value="Genomic_DNA"/>
</dbReference>
<dbReference type="PANTHER" id="PTHR22731:SF3">
    <property type="entry name" value="RIBONUCLEASES P_MRP PROTEIN SUBUNIT POP1"/>
    <property type="match status" value="1"/>
</dbReference>
<dbReference type="Pfam" id="PF08170">
    <property type="entry name" value="POPLD"/>
    <property type="match status" value="1"/>
</dbReference>
<evidence type="ECO:0000256" key="1">
    <source>
        <dbReference type="ARBA" id="ARBA00004123"/>
    </source>
</evidence>
<feature type="domain" description="POP1 C-terminal" evidence="7">
    <location>
        <begin position="783"/>
        <end position="834"/>
    </location>
</feature>
<dbReference type="GO" id="GO:0004526">
    <property type="term" value="F:ribonuclease P activity"/>
    <property type="evidence" value="ECO:0007669"/>
    <property type="project" value="EnsemblFungi"/>
</dbReference>
<dbReference type="GO" id="GO:0034965">
    <property type="term" value="P:intronic box C/D snoRNA processing"/>
    <property type="evidence" value="ECO:0007669"/>
    <property type="project" value="EnsemblFungi"/>
</dbReference>
<dbReference type="Pfam" id="PF22770">
    <property type="entry name" value="POP1_C"/>
    <property type="match status" value="1"/>
</dbReference>
<evidence type="ECO:0000259" key="7">
    <source>
        <dbReference type="Pfam" id="PF22770"/>
    </source>
</evidence>
<dbReference type="InterPro" id="IPR055079">
    <property type="entry name" value="POP1_C"/>
</dbReference>
<feature type="domain" description="Pop1 N-terminal" evidence="5">
    <location>
        <begin position="47"/>
        <end position="279"/>
    </location>
</feature>
<sequence length="836" mass="95365">MSGGRKQLNKNQQFKRQKVRDARTIRAEAAGSNELSESGGMLKVQEFIGSREYEIRQLQTAMDKSKAASCTRVFQSLPRKLRRRTASHNVKRIPMRMRNRALREMLKSDQTTTSKSGKGKKHGLNAYQLYRAKMSARLLRLAGKCTSMKIALPADVTAANCNLRQKLRVLRKTLKPENRDSGRLLTNRTGSYDNMSVGALAPIPRGRVKYCKRQRHFTWLPTHIWHAKRSHMIKRWGFQVPWSPTQKCFKMAHRLGGSVAASDGALCMDSSFYGTMILRDLSGGDSEPLKELVSKLTNKRGVIRKYRDSKTWFEGFVHDISEESPVVLGEMDLLWIDFGTALIRLHPSIYTRVFEILLQKLPEGLQIEDCRYALGSITLKGAKSLVALSSILRSSGPSSSYQQLKRISRVTDTSNLPHRTMFAFNCVDPRHLSRPRRVHTSDVNGVPTTDDIVSLQNDFPLEEVTAVLKRLCTATERDQSYNNQQTLKELAKRRQALLSKTPNQHKNIIPYGSEDPSIPLLLAKRQQNKDWVIVLPWFWLLPFWHQLNRVSRIYHFGLRQQQQLNYENRKLYFPDDYPFTEVGYAENTYKGDALRSRWQKKPLSKRVNFEKIPGLHKDSVPAFDGEIGDAFTCDWKLLQLLRNGLTFLSEKPLKLVEVAKTSQFGPNGVREIQTVNDIFELHKDLNAVDQTLSDNPIKLSVPGTSSGEQQWQEPIQLSISQTALNVIPVSCTYIERGRPRDNARIYQIPAQDREHWQKVKNGIYRADGRLDHEIEHPVPSITDLIGFITSGAFHLGEGKGVAHGFIDAKTNDFQYVLIRNVGSTTYRMASIDIINI</sequence>
<dbReference type="PANTHER" id="PTHR22731">
    <property type="entry name" value="RIBONUCLEASES P/MRP PROTEIN SUBUNIT POP1"/>
    <property type="match status" value="1"/>
</dbReference>
<dbReference type="KEGG" id="tdl:TDEL_0A00650"/>
<keyword evidence="9" id="KW-1185">Reference proteome</keyword>
<dbReference type="GO" id="GO:0000460">
    <property type="term" value="P:maturation of 5.8S rRNA"/>
    <property type="evidence" value="ECO:0007669"/>
    <property type="project" value="EnsemblFungi"/>
</dbReference>
<dbReference type="OrthoDB" id="442863at2759"/>
<evidence type="ECO:0000256" key="2">
    <source>
        <dbReference type="ARBA" id="ARBA00022694"/>
    </source>
</evidence>
<feature type="region of interest" description="Disordered" evidence="4">
    <location>
        <begin position="1"/>
        <end position="22"/>
    </location>
</feature>
<dbReference type="AlphaFoldDB" id="G8ZLA3"/>
<evidence type="ECO:0000259" key="5">
    <source>
        <dbReference type="Pfam" id="PF06978"/>
    </source>
</evidence>
<comment type="subcellular location">
    <subcellularLocation>
        <location evidence="1">Nucleus</location>
    </subcellularLocation>
</comment>
<evidence type="ECO:0000256" key="4">
    <source>
        <dbReference type="SAM" id="MobiDB-lite"/>
    </source>
</evidence>
<evidence type="ECO:0000313" key="9">
    <source>
        <dbReference type="Proteomes" id="UP000005627"/>
    </source>
</evidence>
<dbReference type="HOGENOM" id="CLU_007205_0_1_1"/>
<dbReference type="GO" id="GO:0005697">
    <property type="term" value="C:telomerase holoenzyme complex"/>
    <property type="evidence" value="ECO:0007669"/>
    <property type="project" value="EnsemblFungi"/>
</dbReference>
<dbReference type="InterPro" id="IPR039182">
    <property type="entry name" value="Pop1"/>
</dbReference>
<organism evidence="8 9">
    <name type="scientific">Torulaspora delbrueckii</name>
    <name type="common">Yeast</name>
    <name type="synonym">Candida colliculosa</name>
    <dbReference type="NCBI Taxonomy" id="4950"/>
    <lineage>
        <taxon>Eukaryota</taxon>
        <taxon>Fungi</taxon>
        <taxon>Dikarya</taxon>
        <taxon>Ascomycota</taxon>
        <taxon>Saccharomycotina</taxon>
        <taxon>Saccharomycetes</taxon>
        <taxon>Saccharomycetales</taxon>
        <taxon>Saccharomycetaceae</taxon>
        <taxon>Torulaspora</taxon>
    </lineage>
</organism>
<dbReference type="FunCoup" id="G8ZLA3">
    <property type="interactions" value="151"/>
</dbReference>
<dbReference type="GO" id="GO:0000172">
    <property type="term" value="C:ribonuclease MRP complex"/>
    <property type="evidence" value="ECO:0007669"/>
    <property type="project" value="EnsemblFungi"/>
</dbReference>
<accession>G8ZLA3</accession>
<feature type="domain" description="POPLD" evidence="6">
    <location>
        <begin position="530"/>
        <end position="635"/>
    </location>
</feature>
<dbReference type="InterPro" id="IPR009723">
    <property type="entry name" value="Pop1_N"/>
</dbReference>
<dbReference type="GO" id="GO:0005655">
    <property type="term" value="C:nucleolar ribonuclease P complex"/>
    <property type="evidence" value="ECO:0007669"/>
    <property type="project" value="EnsemblFungi"/>
</dbReference>
<evidence type="ECO:0000256" key="3">
    <source>
        <dbReference type="ARBA" id="ARBA00023242"/>
    </source>
</evidence>
<proteinExistence type="predicted"/>
<dbReference type="GO" id="GO:0003723">
    <property type="term" value="F:RNA binding"/>
    <property type="evidence" value="ECO:0007669"/>
    <property type="project" value="EnsemblFungi"/>
</dbReference>
<dbReference type="STRING" id="1076872.G8ZLA3"/>
<dbReference type="InterPro" id="IPR012590">
    <property type="entry name" value="POPLD_dom"/>
</dbReference>
<dbReference type="GO" id="GO:0000294">
    <property type="term" value="P:nuclear-transcribed mRNA catabolic process, RNase MRP-dependent"/>
    <property type="evidence" value="ECO:0007669"/>
    <property type="project" value="EnsemblFungi"/>
</dbReference>
<gene>
    <name evidence="8" type="primary">TDEL0A00650</name>
    <name evidence="8" type="ORF">TDEL_0A00650</name>
</gene>
<evidence type="ECO:0000313" key="8">
    <source>
        <dbReference type="EMBL" id="CCE89397.1"/>
    </source>
</evidence>
<dbReference type="GO" id="GO:0001682">
    <property type="term" value="P:tRNA 5'-leader removal"/>
    <property type="evidence" value="ECO:0007669"/>
    <property type="project" value="EnsemblFungi"/>
</dbReference>
<evidence type="ECO:0000259" key="6">
    <source>
        <dbReference type="Pfam" id="PF08170"/>
    </source>
</evidence>
<dbReference type="GO" id="GO:0000171">
    <property type="term" value="F:ribonuclease MRP activity"/>
    <property type="evidence" value="ECO:0007669"/>
    <property type="project" value="EnsemblFungi"/>
</dbReference>
<dbReference type="Proteomes" id="UP000005627">
    <property type="component" value="Chromosome 1"/>
</dbReference>
<name>G8ZLA3_TORDE</name>
<dbReference type="eggNOG" id="KOG3322">
    <property type="taxonomic scope" value="Eukaryota"/>
</dbReference>
<dbReference type="Pfam" id="PF06978">
    <property type="entry name" value="POP1_N"/>
    <property type="match status" value="1"/>
</dbReference>
<dbReference type="GeneID" id="11502975"/>
<dbReference type="RefSeq" id="XP_003678608.1">
    <property type="nucleotide sequence ID" value="XM_003678560.1"/>
</dbReference>
<reference evidence="8 9" key="1">
    <citation type="journal article" date="2011" name="Proc. Natl. Acad. Sci. U.S.A.">
        <title>Evolutionary erosion of yeast sex chromosomes by mating-type switching accidents.</title>
        <authorList>
            <person name="Gordon J.L."/>
            <person name="Armisen D."/>
            <person name="Proux-Wera E."/>
            <person name="Oheigeartaigh S.S."/>
            <person name="Byrne K.P."/>
            <person name="Wolfe K.H."/>
        </authorList>
    </citation>
    <scope>NUCLEOTIDE SEQUENCE [LARGE SCALE GENOMIC DNA]</scope>
    <source>
        <strain evidence="9">ATCC 10662 / CBS 1146 / NBRC 0425 / NCYC 2629 / NRRL Y-866</strain>
    </source>
</reference>